<protein>
    <submittedName>
        <fullName evidence="2">Uncharacterized protein</fullName>
    </submittedName>
</protein>
<gene>
    <name evidence="2" type="ORF">NP596_17040</name>
</gene>
<reference evidence="2 3" key="1">
    <citation type="submission" date="2022-07" db="EMBL/GenBank/DDBJ databases">
        <title>Methylomonas rivi sp. nov., Methylomonas rosea sp. nov., Methylomonas aureus sp. nov. and Methylomonas subterranea sp. nov., four novel methanotrophs isolated from a freshwater creek and the deep terrestrial subsurface.</title>
        <authorList>
            <person name="Abin C."/>
            <person name="Sankaranarayanan K."/>
            <person name="Garner C."/>
            <person name="Sindelar R."/>
            <person name="Kotary K."/>
            <person name="Garner R."/>
            <person name="Barclay S."/>
            <person name="Lawson P."/>
            <person name="Krumholz L."/>
        </authorList>
    </citation>
    <scope>NUCLEOTIDE SEQUENCE [LARGE SCALE GENOMIC DNA]</scope>
    <source>
        <strain evidence="2 3">WSC-6</strain>
    </source>
</reference>
<keyword evidence="1" id="KW-0472">Membrane</keyword>
<organism evidence="2 3">
    <name type="scientific">Methylomonas rivi</name>
    <dbReference type="NCBI Taxonomy" id="2952226"/>
    <lineage>
        <taxon>Bacteria</taxon>
        <taxon>Pseudomonadati</taxon>
        <taxon>Pseudomonadota</taxon>
        <taxon>Gammaproteobacteria</taxon>
        <taxon>Methylococcales</taxon>
        <taxon>Methylococcaceae</taxon>
        <taxon>Methylomonas</taxon>
    </lineage>
</organism>
<sequence length="80" mass="8435">MQQPLPSNTAPPGFGRVVNIIAVCLLPGLLLNACRAPDIKPAAAGIGGIRTVLVVPAESPPLEVTPDLLVRQTPAYQHYR</sequence>
<keyword evidence="1" id="KW-0812">Transmembrane</keyword>
<proteinExistence type="predicted"/>
<evidence type="ECO:0000256" key="1">
    <source>
        <dbReference type="SAM" id="Phobius"/>
    </source>
</evidence>
<feature type="non-terminal residue" evidence="2">
    <location>
        <position position="80"/>
    </location>
</feature>
<dbReference type="RefSeq" id="WP_256616590.1">
    <property type="nucleotide sequence ID" value="NZ_JANIBK010000132.1"/>
</dbReference>
<evidence type="ECO:0000313" key="3">
    <source>
        <dbReference type="Proteomes" id="UP001524586"/>
    </source>
</evidence>
<feature type="transmembrane region" description="Helical" evidence="1">
    <location>
        <begin position="13"/>
        <end position="31"/>
    </location>
</feature>
<evidence type="ECO:0000313" key="2">
    <source>
        <dbReference type="EMBL" id="MCQ8130166.1"/>
    </source>
</evidence>
<keyword evidence="1" id="KW-1133">Transmembrane helix</keyword>
<comment type="caution">
    <text evidence="2">The sequence shown here is derived from an EMBL/GenBank/DDBJ whole genome shotgun (WGS) entry which is preliminary data.</text>
</comment>
<accession>A0ABT1U968</accession>
<name>A0ABT1U968_9GAMM</name>
<dbReference type="Proteomes" id="UP001524586">
    <property type="component" value="Unassembled WGS sequence"/>
</dbReference>
<keyword evidence="3" id="KW-1185">Reference proteome</keyword>
<dbReference type="EMBL" id="JANIBK010000132">
    <property type="protein sequence ID" value="MCQ8130166.1"/>
    <property type="molecule type" value="Genomic_DNA"/>
</dbReference>